<protein>
    <submittedName>
        <fullName evidence="2">Uncharacterized protein</fullName>
    </submittedName>
</protein>
<proteinExistence type="predicted"/>
<comment type="caution">
    <text evidence="2">The sequence shown here is derived from an EMBL/GenBank/DDBJ whole genome shotgun (WGS) entry which is preliminary data.</text>
</comment>
<feature type="region of interest" description="Disordered" evidence="1">
    <location>
        <begin position="216"/>
        <end position="324"/>
    </location>
</feature>
<dbReference type="Proteomes" id="UP000604825">
    <property type="component" value="Unassembled WGS sequence"/>
</dbReference>
<feature type="compositionally biased region" description="Polar residues" evidence="1">
    <location>
        <begin position="32"/>
        <end position="46"/>
    </location>
</feature>
<accession>A0A811RD95</accession>
<feature type="compositionally biased region" description="Basic residues" evidence="1">
    <location>
        <begin position="303"/>
        <end position="324"/>
    </location>
</feature>
<reference evidence="2" key="1">
    <citation type="submission" date="2020-10" db="EMBL/GenBank/DDBJ databases">
        <authorList>
            <person name="Han B."/>
            <person name="Lu T."/>
            <person name="Zhao Q."/>
            <person name="Huang X."/>
            <person name="Zhao Y."/>
        </authorList>
    </citation>
    <scope>NUCLEOTIDE SEQUENCE</scope>
</reference>
<dbReference type="AlphaFoldDB" id="A0A811RD95"/>
<evidence type="ECO:0000313" key="3">
    <source>
        <dbReference type="Proteomes" id="UP000604825"/>
    </source>
</evidence>
<organism evidence="2 3">
    <name type="scientific">Miscanthus lutarioriparius</name>
    <dbReference type="NCBI Taxonomy" id="422564"/>
    <lineage>
        <taxon>Eukaryota</taxon>
        <taxon>Viridiplantae</taxon>
        <taxon>Streptophyta</taxon>
        <taxon>Embryophyta</taxon>
        <taxon>Tracheophyta</taxon>
        <taxon>Spermatophyta</taxon>
        <taxon>Magnoliopsida</taxon>
        <taxon>Liliopsida</taxon>
        <taxon>Poales</taxon>
        <taxon>Poaceae</taxon>
        <taxon>PACMAD clade</taxon>
        <taxon>Panicoideae</taxon>
        <taxon>Andropogonodae</taxon>
        <taxon>Andropogoneae</taxon>
        <taxon>Saccharinae</taxon>
        <taxon>Miscanthus</taxon>
    </lineage>
</organism>
<feature type="region of interest" description="Disordered" evidence="1">
    <location>
        <begin position="32"/>
        <end position="57"/>
    </location>
</feature>
<name>A0A811RD95_9POAL</name>
<sequence length="324" mass="34833">MAVAPNAAAPSGGFWVLPMSASLAGAARSAEQPISSSGFTSVNPSSAAGLPRRAEHQRPLLAPSSAAAHPQDRRPALPARLLRWPPLLGICSEGPGSGPLLRICPKVAVPVHLPLGRICTERGHARREKKLCQYGPPHCLKEMEFMFEKSPVSGLSACIPGEDAIGESQPTEPSEPLEEIEPDQFTPNACISGEDAIGEQHTEPSEPLEEIEPDQFTPDAIGESQPTEPGEPLEEIEPDQFTPNACISGEDAIGEQHTEPSQPLEEIEPDQFTPDAIGESQPTKPGEPLDEIEPDQFTPSSNRNKRKGKSSSPYKKGKTLRWMM</sequence>
<keyword evidence="3" id="KW-1185">Reference proteome</keyword>
<evidence type="ECO:0000256" key="1">
    <source>
        <dbReference type="SAM" id="MobiDB-lite"/>
    </source>
</evidence>
<gene>
    <name evidence="2" type="ORF">NCGR_LOCUS51541</name>
</gene>
<dbReference type="OrthoDB" id="683117at2759"/>
<dbReference type="EMBL" id="CAJGYO010000014">
    <property type="protein sequence ID" value="CAD6268236.1"/>
    <property type="molecule type" value="Genomic_DNA"/>
</dbReference>
<evidence type="ECO:0000313" key="2">
    <source>
        <dbReference type="EMBL" id="CAD6268236.1"/>
    </source>
</evidence>